<dbReference type="InterPro" id="IPR002372">
    <property type="entry name" value="PQQ_rpt_dom"/>
</dbReference>
<dbReference type="SUPFAM" id="SSF50998">
    <property type="entry name" value="Quinoprotein alcohol dehydrogenase-like"/>
    <property type="match status" value="2"/>
</dbReference>
<feature type="signal peptide" evidence="2">
    <location>
        <begin position="1"/>
        <end position="26"/>
    </location>
</feature>
<evidence type="ECO:0000259" key="3">
    <source>
        <dbReference type="Pfam" id="PF13360"/>
    </source>
</evidence>
<keyword evidence="5" id="KW-1185">Reference proteome</keyword>
<dbReference type="PANTHER" id="PTHR34512">
    <property type="entry name" value="CELL SURFACE PROTEIN"/>
    <property type="match status" value="1"/>
</dbReference>
<dbReference type="EMBL" id="SJPM01000006">
    <property type="protein sequence ID" value="TWT95557.1"/>
    <property type="molecule type" value="Genomic_DNA"/>
</dbReference>
<feature type="domain" description="Pyrrolo-quinoline quinone repeat" evidence="3">
    <location>
        <begin position="1227"/>
        <end position="1287"/>
    </location>
</feature>
<gene>
    <name evidence="4" type="primary">bamB_4</name>
    <name evidence="4" type="ORF">Pla100_31980</name>
</gene>
<dbReference type="Proteomes" id="UP000316213">
    <property type="component" value="Unassembled WGS sequence"/>
</dbReference>
<name>A0A5C6A844_9BACT</name>
<evidence type="ECO:0000313" key="5">
    <source>
        <dbReference type="Proteomes" id="UP000316213"/>
    </source>
</evidence>
<sequence precursor="true">MKRFSQTTRLVTLIAAVWLLPQTARAQRGFNLSAASNAAELLPPPRNVRQQIREADEAIAQERYSDAVVRLGDLLRRTAVETLPETAQDYFIDAPMGEGIDGFQESMIEREFEEARPETIGRSQDANTIMRLVRQRIGNLPQAGLEIYELRYGPLGAKRLQEARGESNAPVQPGVTTTQDWHAVEQVRREFFHTEAGYQASYLLAVREWYLGNPLAVVMLLEDLVGHSHAVDQLGDEIIWLHAGATLLGERSLGFPKILPSDAPEELAQLFRTQPTEAVTRWETAVRERFTLDPNKAEPVVNDYALLGARLGRNDLSEGQMPLSNPRWMLETSGSPRQEKTIETETEQLAATGLLPPPSWMPLRVGDQLLMRTTQRLVGVDHRTGKRVWQYPWFSAPESIPEEDPDDPNDLRVEEDPNDILAQRVWNDVPYGQLSSDGQRVYMIDNLNLVESERINPFGMRATRSLQSSKNTLVALDLATEGKLVWRLGVDENEPTSLADAFFLGPPLPVRGRLYVMAELAGEILLVCLNPVDGAELWRQVLVSVESTGITTDPVRRVAGAMPTYHNGLLICPTGAGVTVALDLIDRTFRWVQMYQRTDEPAQHVFRPPPEVSMTRLSQRWATSVAVAKGNHVALTPAESDRLIVVDPLTGQERFRPQPRIKNMYLAGIRDGQYVIVRADRVIGYDLESGAEIWSTPDDLMNSGQRVSGRGVFGKSSYFLPTSNNELIEISTEDGRVLARRQLRFPLGNLIAVGGEIISQATTTLAVAYGQQSLEPTVNGTLLEDPDDFFATVRKAELLLEQDQRDSALDMLGKARQMDPQNDEVILLSVEAMLGALREQETLSNEDIETLKQLIERPEQRAELLVLQISRLTDAAKWKDAFDRILELSELLVERPAIANQQSQILPAHGRSFSLTAWVSARVAQIAANADPETLDSVIQSLSNYLENTRRGGEVAGERMLDHFLPLSDRMASVYEQAFEQTFRRGDWLASERMAWSTKMPTDHDVAGLSLETLLHLAKTYSETSWYEDRALIERVIRSRKLSTEQKQAAEQILDQYKLRGPRRSDKQWPANVSLEWQSSRINPAHALTTNRRYAKTTHLMGRTTQGWQAVSDNNPLALLNDEGIPRPIAIEGLTARNSSDKEITFSGGLMLVLTPSELIAIDLFRFLANQPDETVRWRRSLSPDGQAVAKLRSEKSKFGDDIYRYLTNTRTANADEAQLRLGPILGDRLFLLQGNDLICFDAVNGQTLWRTDIGFPGSGVVARDGRVAVISEQSDQVITLDWYDGRLIETQPLRLGQLMTTTGHHALIVSSYDESDKDFDNGVDLYDPQIVEIFDPIAMKRVQSRIASPINQTDQARSSGYGKLIEGRYFSLLDNAGRLTLWDVLRGEQLIDTKIPIRENLFDLSIIRLENRFLVFPQCKINESTLRSVSGVTVAGGMSVQGTTSVHCIEMIETDPDAADSPKAKVAWSQAFDEPRGVTVHQPFLTPMLILVRGKLYNRSTASSRRELDIWGLDVRTGETLIERIGKQVGTTNPQIETDVRLISHRNQMIVAIQNEFLTFTFSDQQSPETSDTQPDPNSEQAGDVVP</sequence>
<dbReference type="RefSeq" id="WP_231603100.1">
    <property type="nucleotide sequence ID" value="NZ_SJPM01000006.1"/>
</dbReference>
<dbReference type="Pfam" id="PF13360">
    <property type="entry name" value="PQQ_2"/>
    <property type="match status" value="2"/>
</dbReference>
<dbReference type="Gene3D" id="2.130.10.10">
    <property type="entry name" value="YVTN repeat-like/Quinoprotein amine dehydrogenase"/>
    <property type="match status" value="2"/>
</dbReference>
<evidence type="ECO:0000256" key="2">
    <source>
        <dbReference type="SAM" id="SignalP"/>
    </source>
</evidence>
<dbReference type="InterPro" id="IPR011047">
    <property type="entry name" value="Quinoprotein_ADH-like_sf"/>
</dbReference>
<comment type="caution">
    <text evidence="4">The sequence shown here is derived from an EMBL/GenBank/DDBJ whole genome shotgun (WGS) entry which is preliminary data.</text>
</comment>
<evidence type="ECO:0000256" key="1">
    <source>
        <dbReference type="SAM" id="MobiDB-lite"/>
    </source>
</evidence>
<dbReference type="PANTHER" id="PTHR34512:SF30">
    <property type="entry name" value="OUTER MEMBRANE PROTEIN ASSEMBLY FACTOR BAMB"/>
    <property type="match status" value="1"/>
</dbReference>
<evidence type="ECO:0000313" key="4">
    <source>
        <dbReference type="EMBL" id="TWT95557.1"/>
    </source>
</evidence>
<reference evidence="4 5" key="1">
    <citation type="submission" date="2019-02" db="EMBL/GenBank/DDBJ databases">
        <title>Deep-cultivation of Planctomycetes and their phenomic and genomic characterization uncovers novel biology.</title>
        <authorList>
            <person name="Wiegand S."/>
            <person name="Jogler M."/>
            <person name="Boedeker C."/>
            <person name="Pinto D."/>
            <person name="Vollmers J."/>
            <person name="Rivas-Marin E."/>
            <person name="Kohn T."/>
            <person name="Peeters S.H."/>
            <person name="Heuer A."/>
            <person name="Rast P."/>
            <person name="Oberbeckmann S."/>
            <person name="Bunk B."/>
            <person name="Jeske O."/>
            <person name="Meyerdierks A."/>
            <person name="Storesund J.E."/>
            <person name="Kallscheuer N."/>
            <person name="Luecker S."/>
            <person name="Lage O.M."/>
            <person name="Pohl T."/>
            <person name="Merkel B.J."/>
            <person name="Hornburger P."/>
            <person name="Mueller R.-W."/>
            <person name="Bruemmer F."/>
            <person name="Labrenz M."/>
            <person name="Spormann A.M."/>
            <person name="Op Den Camp H."/>
            <person name="Overmann J."/>
            <person name="Amann R."/>
            <person name="Jetten M.S.M."/>
            <person name="Mascher T."/>
            <person name="Medema M.H."/>
            <person name="Devos D.P."/>
            <person name="Kaster A.-K."/>
            <person name="Ovreas L."/>
            <person name="Rohde M."/>
            <person name="Galperin M.Y."/>
            <person name="Jogler C."/>
        </authorList>
    </citation>
    <scope>NUCLEOTIDE SEQUENCE [LARGE SCALE GENOMIC DNA]</scope>
    <source>
        <strain evidence="4 5">Pla100</strain>
    </source>
</reference>
<keyword evidence="2" id="KW-0732">Signal</keyword>
<proteinExistence type="predicted"/>
<accession>A0A5C6A844</accession>
<feature type="chain" id="PRO_5023097326" evidence="2">
    <location>
        <begin position="27"/>
        <end position="1588"/>
    </location>
</feature>
<feature type="compositionally biased region" description="Polar residues" evidence="1">
    <location>
        <begin position="1565"/>
        <end position="1582"/>
    </location>
</feature>
<organism evidence="4 5">
    <name type="scientific">Neorhodopirellula pilleata</name>
    <dbReference type="NCBI Taxonomy" id="2714738"/>
    <lineage>
        <taxon>Bacteria</taxon>
        <taxon>Pseudomonadati</taxon>
        <taxon>Planctomycetota</taxon>
        <taxon>Planctomycetia</taxon>
        <taxon>Pirellulales</taxon>
        <taxon>Pirellulaceae</taxon>
        <taxon>Neorhodopirellula</taxon>
    </lineage>
</organism>
<protein>
    <submittedName>
        <fullName evidence="4">Outer membrane protein assembly factor BamB</fullName>
    </submittedName>
</protein>
<feature type="domain" description="Pyrrolo-quinoline quinone repeat" evidence="3">
    <location>
        <begin position="470"/>
        <end position="737"/>
    </location>
</feature>
<dbReference type="InterPro" id="IPR015943">
    <property type="entry name" value="WD40/YVTN_repeat-like_dom_sf"/>
</dbReference>
<feature type="region of interest" description="Disordered" evidence="1">
    <location>
        <begin position="1565"/>
        <end position="1588"/>
    </location>
</feature>